<dbReference type="Proteomes" id="UP000254978">
    <property type="component" value="Unassembled WGS sequence"/>
</dbReference>
<dbReference type="OrthoDB" id="9814461at2"/>
<feature type="transmembrane region" description="Helical" evidence="6">
    <location>
        <begin position="182"/>
        <end position="202"/>
    </location>
</feature>
<evidence type="ECO:0000256" key="3">
    <source>
        <dbReference type="ARBA" id="ARBA00022692"/>
    </source>
</evidence>
<dbReference type="PANTHER" id="PTHR30482">
    <property type="entry name" value="HIGH-AFFINITY BRANCHED-CHAIN AMINO ACID TRANSPORT SYSTEM PERMEASE"/>
    <property type="match status" value="1"/>
</dbReference>
<keyword evidence="2" id="KW-1003">Cell membrane</keyword>
<comment type="subcellular location">
    <subcellularLocation>
        <location evidence="1">Cell membrane</location>
        <topology evidence="1">Multi-pass membrane protein</topology>
    </subcellularLocation>
</comment>
<evidence type="ECO:0000313" key="7">
    <source>
        <dbReference type="EMBL" id="STZ59775.1"/>
    </source>
</evidence>
<gene>
    <name evidence="7" type="ORF">NCTC10821_03313</name>
</gene>
<name>A0A378TIX8_9MYCO</name>
<organism evidence="7 8">
    <name type="scientific">Mycolicibacterium tokaiense</name>
    <dbReference type="NCBI Taxonomy" id="39695"/>
    <lineage>
        <taxon>Bacteria</taxon>
        <taxon>Bacillati</taxon>
        <taxon>Actinomycetota</taxon>
        <taxon>Actinomycetes</taxon>
        <taxon>Mycobacteriales</taxon>
        <taxon>Mycobacteriaceae</taxon>
        <taxon>Mycolicibacterium</taxon>
    </lineage>
</organism>
<keyword evidence="4 6" id="KW-1133">Transmembrane helix</keyword>
<sequence>MSTQTAPPIPSRALRNWSARDMGWPRPRWIACVAALLLAVVLPFVVPDRSWLSVAILGAVWLTLNQSWNLVLGFSGVWNFGQLAIYAIGAYVAALLSLHTDTPAVLSILVGGAAATAVSILLSLPALRLRGIYVALMTFGFGEVIRLLIIADGTGLTGGTYGLSGFSGFGLDHLDSLSRDRAHYWIAMAVAIVTGLVIFAIMRSPLGSALIALRDNPSLAAARGVSPRVMQMVAFGVSGFFAGVAGALYAFAFGVVAPTLMGLAPMTLLVTMLVVGGLGRVTGPVVGTVIIAFVQARLQSWPDARLIILGLILLVMVVAVPKGIVPLVSKYRQRIDQWVEEDEMDDDDIRLRATR</sequence>
<feature type="transmembrane region" description="Helical" evidence="6">
    <location>
        <begin position="104"/>
        <end position="124"/>
    </location>
</feature>
<feature type="transmembrane region" description="Helical" evidence="6">
    <location>
        <begin position="233"/>
        <end position="256"/>
    </location>
</feature>
<dbReference type="GO" id="GO:0005886">
    <property type="term" value="C:plasma membrane"/>
    <property type="evidence" value="ECO:0007669"/>
    <property type="project" value="UniProtKB-SubCell"/>
</dbReference>
<keyword evidence="5 6" id="KW-0472">Membrane</keyword>
<evidence type="ECO:0000256" key="5">
    <source>
        <dbReference type="ARBA" id="ARBA00023136"/>
    </source>
</evidence>
<evidence type="ECO:0000256" key="6">
    <source>
        <dbReference type="SAM" id="Phobius"/>
    </source>
</evidence>
<dbReference type="InterPro" id="IPR001851">
    <property type="entry name" value="ABC_transp_permease"/>
</dbReference>
<evidence type="ECO:0000256" key="2">
    <source>
        <dbReference type="ARBA" id="ARBA00022475"/>
    </source>
</evidence>
<accession>A0A378TIX8</accession>
<keyword evidence="3 6" id="KW-0812">Transmembrane</keyword>
<reference evidence="7 8" key="1">
    <citation type="submission" date="2018-06" db="EMBL/GenBank/DDBJ databases">
        <authorList>
            <consortium name="Pathogen Informatics"/>
            <person name="Doyle S."/>
        </authorList>
    </citation>
    <scope>NUCLEOTIDE SEQUENCE [LARGE SCALE GENOMIC DNA]</scope>
    <source>
        <strain evidence="7 8">NCTC10821</strain>
    </source>
</reference>
<dbReference type="PANTHER" id="PTHR30482:SF10">
    <property type="entry name" value="HIGH-AFFINITY BRANCHED-CHAIN AMINO ACID TRANSPORT PROTEIN BRAE"/>
    <property type="match status" value="1"/>
</dbReference>
<feature type="transmembrane region" description="Helical" evidence="6">
    <location>
        <begin position="268"/>
        <end position="294"/>
    </location>
</feature>
<dbReference type="InterPro" id="IPR043428">
    <property type="entry name" value="LivM-like"/>
</dbReference>
<evidence type="ECO:0000256" key="4">
    <source>
        <dbReference type="ARBA" id="ARBA00022989"/>
    </source>
</evidence>
<dbReference type="AlphaFoldDB" id="A0A378TIX8"/>
<dbReference type="RefSeq" id="WP_115279161.1">
    <property type="nucleotide sequence ID" value="NZ_AP022600.1"/>
</dbReference>
<feature type="transmembrane region" description="Helical" evidence="6">
    <location>
        <begin position="29"/>
        <end position="46"/>
    </location>
</feature>
<protein>
    <submittedName>
        <fullName evidence="7">Branched-chain amino acid transport system permease protein</fullName>
    </submittedName>
</protein>
<evidence type="ECO:0000313" key="8">
    <source>
        <dbReference type="Proteomes" id="UP000254978"/>
    </source>
</evidence>
<dbReference type="CDD" id="cd06581">
    <property type="entry name" value="TM_PBP1_LivM_like"/>
    <property type="match status" value="1"/>
</dbReference>
<dbReference type="GO" id="GO:0015658">
    <property type="term" value="F:branched-chain amino acid transmembrane transporter activity"/>
    <property type="evidence" value="ECO:0007669"/>
    <property type="project" value="InterPro"/>
</dbReference>
<keyword evidence="8" id="KW-1185">Reference proteome</keyword>
<proteinExistence type="predicted"/>
<feature type="transmembrane region" description="Helical" evidence="6">
    <location>
        <begin position="52"/>
        <end position="71"/>
    </location>
</feature>
<feature type="transmembrane region" description="Helical" evidence="6">
    <location>
        <begin position="78"/>
        <end position="98"/>
    </location>
</feature>
<dbReference type="EMBL" id="UGQT01000001">
    <property type="protein sequence ID" value="STZ59775.1"/>
    <property type="molecule type" value="Genomic_DNA"/>
</dbReference>
<evidence type="ECO:0000256" key="1">
    <source>
        <dbReference type="ARBA" id="ARBA00004651"/>
    </source>
</evidence>
<feature type="transmembrane region" description="Helical" evidence="6">
    <location>
        <begin position="306"/>
        <end position="324"/>
    </location>
</feature>
<dbReference type="Pfam" id="PF02653">
    <property type="entry name" value="BPD_transp_2"/>
    <property type="match status" value="1"/>
</dbReference>